<name>A0AB39PD93_9ACTN</name>
<dbReference type="RefSeq" id="WP_369235139.1">
    <property type="nucleotide sequence ID" value="NZ_CP163435.1"/>
</dbReference>
<reference evidence="1" key="1">
    <citation type="submission" date="2024-07" db="EMBL/GenBank/DDBJ databases">
        <authorList>
            <person name="Yu S.T."/>
        </authorList>
    </citation>
    <scope>NUCLEOTIDE SEQUENCE</scope>
    <source>
        <strain evidence="1">R21</strain>
    </source>
</reference>
<protein>
    <submittedName>
        <fullName evidence="1">Uncharacterized protein</fullName>
    </submittedName>
</protein>
<dbReference type="EMBL" id="CP163435">
    <property type="protein sequence ID" value="XDQ27753.1"/>
    <property type="molecule type" value="Genomic_DNA"/>
</dbReference>
<evidence type="ECO:0000313" key="1">
    <source>
        <dbReference type="EMBL" id="XDQ27753.1"/>
    </source>
</evidence>
<organism evidence="1">
    <name type="scientific">Streptomyces sp. R21</name>
    <dbReference type="NCBI Taxonomy" id="3238627"/>
    <lineage>
        <taxon>Bacteria</taxon>
        <taxon>Bacillati</taxon>
        <taxon>Actinomycetota</taxon>
        <taxon>Actinomycetes</taxon>
        <taxon>Kitasatosporales</taxon>
        <taxon>Streptomycetaceae</taxon>
        <taxon>Streptomyces</taxon>
    </lineage>
</organism>
<gene>
    <name evidence="1" type="ORF">AB5J56_24985</name>
</gene>
<sequence>MPGYAKNEAEAKERLLAYCDKIDLDPAWISDSKWETTVRIACDKKYGYDEAEKAIDSDKVDIAGEKAKSARQAKLDADASDLMDTIEATPGLDDSPAHKMLVHCAAAYVGGIRTNLGYGSKMSRTAYAAVRRQWTRISQEATGGVFTAFVSHDPQDKAELGKIWVGDTLAVRGVQGNLLVRIDGVRFNMHVDITD</sequence>
<proteinExistence type="predicted"/>
<dbReference type="AlphaFoldDB" id="A0AB39PD93"/>
<accession>A0AB39PD93</accession>